<dbReference type="AlphaFoldDB" id="A0A4Y2V0Z0"/>
<keyword evidence="1 2" id="KW-0732">Signal</keyword>
<sequence length="344" mass="39158">MWFPFIPLSVSAIIVSSFGFSLQNAKPHCPPPEEVKPCTCSDSGEVSALCRNIKDGNALTNAFSKNLNWNIERVHFDHCTIDYIPSSILTYDSLKKINVSSSTLGSLFDEAPVKTPEIDIYLYDVKLLRGLKWEIFKDSSISGLGTFKFEIRHFGKDFKEYMPQGVMNLWFENSKTVRITHQAFQRMVNLDVLVLTGGSLKSISRDMFPRPWNIKFWNLSQQKLTALPKDIFDDLPQLTMFSVMKNFLTTIDEEVFTKSGTTYYLNVTSCETRLWPKALITNSFICLCNLPSTAPYSVKWRPKDQHSAYLFGCGTISVALAQNFEHEFNPILCVPLRSVRSILP</sequence>
<dbReference type="Gene3D" id="3.80.10.10">
    <property type="entry name" value="Ribonuclease Inhibitor"/>
    <property type="match status" value="1"/>
</dbReference>
<dbReference type="GO" id="GO:0005615">
    <property type="term" value="C:extracellular space"/>
    <property type="evidence" value="ECO:0007669"/>
    <property type="project" value="TreeGrafter"/>
</dbReference>
<dbReference type="GO" id="GO:0031012">
    <property type="term" value="C:extracellular matrix"/>
    <property type="evidence" value="ECO:0007669"/>
    <property type="project" value="TreeGrafter"/>
</dbReference>
<name>A0A4Y2V0Z0_ARAVE</name>
<evidence type="ECO:0000256" key="2">
    <source>
        <dbReference type="SAM" id="SignalP"/>
    </source>
</evidence>
<dbReference type="InterPro" id="IPR032675">
    <property type="entry name" value="LRR_dom_sf"/>
</dbReference>
<dbReference type="InterPro" id="IPR050328">
    <property type="entry name" value="Dev_Immune_Receptor"/>
</dbReference>
<evidence type="ECO:0000256" key="1">
    <source>
        <dbReference type="ARBA" id="ARBA00022729"/>
    </source>
</evidence>
<organism evidence="3 4">
    <name type="scientific">Araneus ventricosus</name>
    <name type="common">Orbweaver spider</name>
    <name type="synonym">Epeira ventricosa</name>
    <dbReference type="NCBI Taxonomy" id="182803"/>
    <lineage>
        <taxon>Eukaryota</taxon>
        <taxon>Metazoa</taxon>
        <taxon>Ecdysozoa</taxon>
        <taxon>Arthropoda</taxon>
        <taxon>Chelicerata</taxon>
        <taxon>Arachnida</taxon>
        <taxon>Araneae</taxon>
        <taxon>Araneomorphae</taxon>
        <taxon>Entelegynae</taxon>
        <taxon>Araneoidea</taxon>
        <taxon>Araneidae</taxon>
        <taxon>Araneus</taxon>
    </lineage>
</organism>
<dbReference type="Proteomes" id="UP000499080">
    <property type="component" value="Unassembled WGS sequence"/>
</dbReference>
<dbReference type="PANTHER" id="PTHR24373:SF387">
    <property type="entry name" value="LEUCINE-RICH REPEATS AND IMMUNOGLOBULIN-LIKE DOMAINS PROTEIN SMA-10"/>
    <property type="match status" value="1"/>
</dbReference>
<reference evidence="3 4" key="1">
    <citation type="journal article" date="2019" name="Sci. Rep.">
        <title>Orb-weaving spider Araneus ventricosus genome elucidates the spidroin gene catalogue.</title>
        <authorList>
            <person name="Kono N."/>
            <person name="Nakamura H."/>
            <person name="Ohtoshi R."/>
            <person name="Moran D.A.P."/>
            <person name="Shinohara A."/>
            <person name="Yoshida Y."/>
            <person name="Fujiwara M."/>
            <person name="Mori M."/>
            <person name="Tomita M."/>
            <person name="Arakawa K."/>
        </authorList>
    </citation>
    <scope>NUCLEOTIDE SEQUENCE [LARGE SCALE GENOMIC DNA]</scope>
</reference>
<accession>A0A4Y2V0Z0</accession>
<comment type="caution">
    <text evidence="3">The sequence shown here is derived from an EMBL/GenBank/DDBJ whole genome shotgun (WGS) entry which is preliminary data.</text>
</comment>
<proteinExistence type="predicted"/>
<feature type="signal peptide" evidence="2">
    <location>
        <begin position="1"/>
        <end position="19"/>
    </location>
</feature>
<dbReference type="SUPFAM" id="SSF52058">
    <property type="entry name" value="L domain-like"/>
    <property type="match status" value="1"/>
</dbReference>
<protein>
    <submittedName>
        <fullName evidence="3">Uncharacterized protein</fullName>
    </submittedName>
</protein>
<dbReference type="EMBL" id="BGPR01042480">
    <property type="protein sequence ID" value="GBO18883.1"/>
    <property type="molecule type" value="Genomic_DNA"/>
</dbReference>
<dbReference type="OrthoDB" id="6408891at2759"/>
<keyword evidence="4" id="KW-1185">Reference proteome</keyword>
<feature type="chain" id="PRO_5021282114" evidence="2">
    <location>
        <begin position="20"/>
        <end position="344"/>
    </location>
</feature>
<evidence type="ECO:0000313" key="3">
    <source>
        <dbReference type="EMBL" id="GBO18883.1"/>
    </source>
</evidence>
<gene>
    <name evidence="3" type="ORF">AVEN_221626_1</name>
</gene>
<dbReference type="PANTHER" id="PTHR24373">
    <property type="entry name" value="SLIT RELATED LEUCINE-RICH REPEAT NEURONAL PROTEIN"/>
    <property type="match status" value="1"/>
</dbReference>
<evidence type="ECO:0000313" key="4">
    <source>
        <dbReference type="Proteomes" id="UP000499080"/>
    </source>
</evidence>